<feature type="transmembrane region" description="Helical" evidence="1">
    <location>
        <begin position="155"/>
        <end position="172"/>
    </location>
</feature>
<feature type="transmembrane region" description="Helical" evidence="1">
    <location>
        <begin position="65"/>
        <end position="83"/>
    </location>
</feature>
<evidence type="ECO:0000256" key="1">
    <source>
        <dbReference type="SAM" id="Phobius"/>
    </source>
</evidence>
<keyword evidence="3" id="KW-1185">Reference proteome</keyword>
<proteinExistence type="predicted"/>
<feature type="transmembrane region" description="Helical" evidence="1">
    <location>
        <begin position="122"/>
        <end position="140"/>
    </location>
</feature>
<evidence type="ECO:0008006" key="4">
    <source>
        <dbReference type="Google" id="ProtNLM"/>
    </source>
</evidence>
<protein>
    <recommendedName>
        <fullName evidence="4">Integral membrane protein</fullName>
    </recommendedName>
</protein>
<keyword evidence="1" id="KW-1133">Transmembrane helix</keyword>
<name>A0ABN3KV30_9ACTN</name>
<gene>
    <name evidence="2" type="ORF">GCM10010406_05390</name>
</gene>
<evidence type="ECO:0000313" key="3">
    <source>
        <dbReference type="Proteomes" id="UP001501358"/>
    </source>
</evidence>
<feature type="transmembrane region" description="Helical" evidence="1">
    <location>
        <begin position="6"/>
        <end position="27"/>
    </location>
</feature>
<dbReference type="EMBL" id="BAAATA010000002">
    <property type="protein sequence ID" value="GAA2472576.1"/>
    <property type="molecule type" value="Genomic_DNA"/>
</dbReference>
<dbReference type="RefSeq" id="WP_344381448.1">
    <property type="nucleotide sequence ID" value="NZ_BAAATA010000002.1"/>
</dbReference>
<organism evidence="2 3">
    <name type="scientific">Streptomyces thermolineatus</name>
    <dbReference type="NCBI Taxonomy" id="44033"/>
    <lineage>
        <taxon>Bacteria</taxon>
        <taxon>Bacillati</taxon>
        <taxon>Actinomycetota</taxon>
        <taxon>Actinomycetes</taxon>
        <taxon>Kitasatosporales</taxon>
        <taxon>Streptomycetaceae</taxon>
        <taxon>Streptomyces</taxon>
    </lineage>
</organism>
<comment type="caution">
    <text evidence="2">The sequence shown here is derived from an EMBL/GenBank/DDBJ whole genome shotgun (WGS) entry which is preliminary data.</text>
</comment>
<reference evidence="2 3" key="1">
    <citation type="journal article" date="2019" name="Int. J. Syst. Evol. Microbiol.">
        <title>The Global Catalogue of Microorganisms (GCM) 10K type strain sequencing project: providing services to taxonomists for standard genome sequencing and annotation.</title>
        <authorList>
            <consortium name="The Broad Institute Genomics Platform"/>
            <consortium name="The Broad Institute Genome Sequencing Center for Infectious Disease"/>
            <person name="Wu L."/>
            <person name="Ma J."/>
        </authorList>
    </citation>
    <scope>NUCLEOTIDE SEQUENCE [LARGE SCALE GENOMIC DNA]</scope>
    <source>
        <strain evidence="2 3">JCM 6307</strain>
    </source>
</reference>
<keyword evidence="1" id="KW-0812">Transmembrane</keyword>
<feature type="transmembrane region" description="Helical" evidence="1">
    <location>
        <begin position="34"/>
        <end position="53"/>
    </location>
</feature>
<evidence type="ECO:0000313" key="2">
    <source>
        <dbReference type="EMBL" id="GAA2472576.1"/>
    </source>
</evidence>
<dbReference type="Proteomes" id="UP001501358">
    <property type="component" value="Unassembled WGS sequence"/>
</dbReference>
<accession>A0ABN3KV30</accession>
<keyword evidence="1" id="KW-0472">Membrane</keyword>
<sequence length="189" mass="19996">MIVTVIVACEVAFWAVLAAGLGARYLLGLRRTGAVLLACVPVVDLVLLAATAADLRAGAAADWQHGLAAVYLGFSVAYGHYLVRWADGHAAHRLGGGPKPAGPPKYGAARTRHEWAMCGRTLAGAAVAAALLQVTVWWVGDPGRTAVLGEWQTRMLWVCGISVVVALSYTVWPKAEPRARAEEKETASR</sequence>